<dbReference type="OrthoDB" id="8210607at2"/>
<dbReference type="GO" id="GO:0009239">
    <property type="term" value="P:enterobactin biosynthetic process"/>
    <property type="evidence" value="ECO:0007669"/>
    <property type="project" value="UniProtKB-UniPathway"/>
</dbReference>
<evidence type="ECO:0000313" key="16">
    <source>
        <dbReference type="EMBL" id="SCB86580.1"/>
    </source>
</evidence>
<feature type="binding site" evidence="13">
    <location>
        <position position="115"/>
    </location>
    <ligand>
        <name>Mg(2+)</name>
        <dbReference type="ChEBI" id="CHEBI:18420"/>
    </ligand>
</feature>
<reference evidence="17" key="1">
    <citation type="submission" date="2016-08" db="EMBL/GenBank/DDBJ databases">
        <authorList>
            <person name="Varghese N."/>
            <person name="Submissions Spin"/>
        </authorList>
    </citation>
    <scope>NUCLEOTIDE SEQUENCE [LARGE SCALE GENOMIC DNA]</scope>
    <source>
        <strain evidence="17">R-53248</strain>
    </source>
</reference>
<feature type="binding site" evidence="12">
    <location>
        <position position="161"/>
    </location>
    <ligand>
        <name>CoA</name>
        <dbReference type="ChEBI" id="CHEBI:57287"/>
    </ligand>
</feature>
<comment type="pathway">
    <text evidence="2">Siderophore biosynthesis; enterobactin biosynthesis.</text>
</comment>
<dbReference type="PANTHER" id="PTHR38096:SF1">
    <property type="entry name" value="ENTEROBACTIN SYNTHASE COMPONENT D"/>
    <property type="match status" value="1"/>
</dbReference>
<feature type="domain" description="4'-phosphopantetheinyl transferase N-terminal" evidence="15">
    <location>
        <begin position="39"/>
        <end position="101"/>
    </location>
</feature>
<dbReference type="PRINTS" id="PR01399">
    <property type="entry name" value="ENTSNTHTASED"/>
</dbReference>
<evidence type="ECO:0000256" key="9">
    <source>
        <dbReference type="ARBA" id="ARBA00031996"/>
    </source>
</evidence>
<comment type="catalytic activity">
    <reaction evidence="10">
        <text>apo-[aryl-carrier protein] + CoA = holo-[aryl-carrier protein] + adenosine 3',5'-bisphosphate + H(+)</text>
        <dbReference type="Rhea" id="RHEA:48404"/>
        <dbReference type="Rhea" id="RHEA-COMP:15903"/>
        <dbReference type="Rhea" id="RHEA-COMP:17557"/>
        <dbReference type="ChEBI" id="CHEBI:15378"/>
        <dbReference type="ChEBI" id="CHEBI:29999"/>
        <dbReference type="ChEBI" id="CHEBI:57287"/>
        <dbReference type="ChEBI" id="CHEBI:58343"/>
        <dbReference type="ChEBI" id="CHEBI:64479"/>
    </reaction>
</comment>
<gene>
    <name evidence="16" type="ORF">GA0061081_102121</name>
</gene>
<evidence type="ECO:0000259" key="14">
    <source>
        <dbReference type="Pfam" id="PF01648"/>
    </source>
</evidence>
<evidence type="ECO:0000259" key="15">
    <source>
        <dbReference type="Pfam" id="PF17837"/>
    </source>
</evidence>
<protein>
    <recommendedName>
        <fullName evidence="5">Enterobactin synthase component D</fullName>
    </recommendedName>
    <alternativeName>
        <fullName evidence="8">4'-phosphopantetheinyl transferase EntD</fullName>
    </alternativeName>
    <alternativeName>
        <fullName evidence="9">Enterochelin synthase D</fullName>
    </alternativeName>
</protein>
<evidence type="ECO:0000256" key="8">
    <source>
        <dbReference type="ARBA" id="ARBA00029894"/>
    </source>
</evidence>
<feature type="binding site" evidence="12">
    <location>
        <begin position="91"/>
        <end position="92"/>
    </location>
    <ligand>
        <name>CoA</name>
        <dbReference type="ChEBI" id="CHEBI:57287"/>
    </ligand>
</feature>
<evidence type="ECO:0000256" key="1">
    <source>
        <dbReference type="ARBA" id="ARBA00003937"/>
    </source>
</evidence>
<feature type="domain" description="4'-phosphopantetheinyl transferase" evidence="14">
    <location>
        <begin position="109"/>
        <end position="192"/>
    </location>
</feature>
<dbReference type="SUPFAM" id="SSF56214">
    <property type="entry name" value="4'-phosphopantetheinyl transferase"/>
    <property type="match status" value="1"/>
</dbReference>
<feature type="binding site" evidence="12">
    <location>
        <position position="113"/>
    </location>
    <ligand>
        <name>CoA</name>
        <dbReference type="ChEBI" id="CHEBI:57287"/>
    </ligand>
</feature>
<feature type="binding site" evidence="12">
    <location>
        <position position="54"/>
    </location>
    <ligand>
        <name>CoA</name>
        <dbReference type="ChEBI" id="CHEBI:57287"/>
    </ligand>
</feature>
<evidence type="ECO:0000256" key="2">
    <source>
        <dbReference type="ARBA" id="ARBA00004993"/>
    </source>
</evidence>
<evidence type="ECO:0000256" key="10">
    <source>
        <dbReference type="ARBA" id="ARBA00049176"/>
    </source>
</evidence>
<comment type="catalytic activity">
    <reaction evidence="11">
        <text>apo-[peptidyl-carrier protein] + CoA = holo-[peptidyl-carrier protein] + adenosine 3',5'-bisphosphate + H(+)</text>
        <dbReference type="Rhea" id="RHEA:46228"/>
        <dbReference type="Rhea" id="RHEA-COMP:11479"/>
        <dbReference type="Rhea" id="RHEA-COMP:11480"/>
        <dbReference type="ChEBI" id="CHEBI:15378"/>
        <dbReference type="ChEBI" id="CHEBI:29999"/>
        <dbReference type="ChEBI" id="CHEBI:57287"/>
        <dbReference type="ChEBI" id="CHEBI:58343"/>
        <dbReference type="ChEBI" id="CHEBI:64479"/>
    </reaction>
</comment>
<sequence length="226" mass="26509">MEYKSFKYKNIIYTITEIDKINSVDFYQTSKDFNLSNEVSNMSSKRRKEFICGRVCTRYLLNKLHYENINLPTLNTDGTPMWPQGIIGSISHTQKMIAVCICSTFYYAAVGIDIETIMNIQQSNAVIELTFNEPEFFENRPKSMFNYNRELYSTIIFSAKESIFKAIYQSSGCYFDFKNICLINYNNNILSFKIMSTISEKWCENRVINVYFDIFKENVLTLVLEN</sequence>
<evidence type="ECO:0000313" key="17">
    <source>
        <dbReference type="Proteomes" id="UP000199670"/>
    </source>
</evidence>
<keyword evidence="17" id="KW-1185">Reference proteome</keyword>
<comment type="similarity">
    <text evidence="3">Belongs to the P-Pant transferase superfamily. EntD family.</text>
</comment>
<dbReference type="InterPro" id="IPR041354">
    <property type="entry name" value="4PPT_N"/>
</dbReference>
<keyword evidence="7" id="KW-0259">Enterobactin biosynthesis</keyword>
<accession>A0A1C3ZWK1</accession>
<dbReference type="Pfam" id="PF17837">
    <property type="entry name" value="4PPT_N"/>
    <property type="match status" value="1"/>
</dbReference>
<keyword evidence="13" id="KW-0460">Magnesium</keyword>
<dbReference type="GO" id="GO:0000287">
    <property type="term" value="F:magnesium ion binding"/>
    <property type="evidence" value="ECO:0007669"/>
    <property type="project" value="InterPro"/>
</dbReference>
<dbReference type="GO" id="GO:0008897">
    <property type="term" value="F:holo-[acyl-carrier-protein] synthase activity"/>
    <property type="evidence" value="ECO:0007669"/>
    <property type="project" value="InterPro"/>
</dbReference>
<dbReference type="UniPathway" id="UPA00017"/>
<feature type="binding site" evidence="13">
    <location>
        <position position="113"/>
    </location>
    <ligand>
        <name>Mg(2+)</name>
        <dbReference type="ChEBI" id="CHEBI:18420"/>
    </ligand>
</feature>
<keyword evidence="6" id="KW-0808">Transferase</keyword>
<dbReference type="InterPro" id="IPR003542">
    <property type="entry name" value="Enbac_synth_compD-like"/>
</dbReference>
<evidence type="ECO:0000256" key="7">
    <source>
        <dbReference type="ARBA" id="ARBA00023191"/>
    </source>
</evidence>
<evidence type="ECO:0000256" key="13">
    <source>
        <dbReference type="PIRSR" id="PIRSR603542-2"/>
    </source>
</evidence>
<dbReference type="STRING" id="1798182.GA0061081_102121"/>
<dbReference type="AlphaFoldDB" id="A0A1C3ZWK1"/>
<keyword evidence="13" id="KW-0479">Metal-binding</keyword>
<evidence type="ECO:0000256" key="6">
    <source>
        <dbReference type="ARBA" id="ARBA00022679"/>
    </source>
</evidence>
<dbReference type="Gene3D" id="3.90.470.20">
    <property type="entry name" value="4'-phosphopantetheinyl transferase domain"/>
    <property type="match status" value="1"/>
</dbReference>
<dbReference type="EMBL" id="FMAQ01000002">
    <property type="protein sequence ID" value="SCB86580.1"/>
    <property type="molecule type" value="Genomic_DNA"/>
</dbReference>
<dbReference type="GO" id="GO:0005886">
    <property type="term" value="C:plasma membrane"/>
    <property type="evidence" value="ECO:0007669"/>
    <property type="project" value="TreeGrafter"/>
</dbReference>
<evidence type="ECO:0000256" key="3">
    <source>
        <dbReference type="ARBA" id="ARBA00008342"/>
    </source>
</evidence>
<evidence type="ECO:0000256" key="11">
    <source>
        <dbReference type="ARBA" id="ARBA00049191"/>
    </source>
</evidence>
<dbReference type="GO" id="GO:0009366">
    <property type="term" value="C:enterobactin synthetase complex"/>
    <property type="evidence" value="ECO:0007669"/>
    <property type="project" value="InterPro"/>
</dbReference>
<dbReference type="InterPro" id="IPR037143">
    <property type="entry name" value="4-PPantetheinyl_Trfase_dom_sf"/>
</dbReference>
<dbReference type="Proteomes" id="UP000199670">
    <property type="component" value="Unassembled WGS sequence"/>
</dbReference>
<evidence type="ECO:0000256" key="12">
    <source>
        <dbReference type="PIRSR" id="PIRSR603542-1"/>
    </source>
</evidence>
<dbReference type="RefSeq" id="WP_091346823.1">
    <property type="nucleotide sequence ID" value="NZ_FMAQ01000002.1"/>
</dbReference>
<evidence type="ECO:0000256" key="5">
    <source>
        <dbReference type="ARBA" id="ARBA00019087"/>
    </source>
</evidence>
<comment type="cofactor">
    <cofactor evidence="13">
        <name>Mg(2+)</name>
        <dbReference type="ChEBI" id="CHEBI:18420"/>
    </cofactor>
</comment>
<comment type="subunit">
    <text evidence="4">EntB, EntD, EntE, and EntF form a multienzyme complex called enterobactin synthase.</text>
</comment>
<feature type="binding site" evidence="12">
    <location>
        <position position="165"/>
    </location>
    <ligand>
        <name>CoA</name>
        <dbReference type="ChEBI" id="CHEBI:57287"/>
    </ligand>
</feature>
<name>A0A1C3ZWK1_9GAMM</name>
<dbReference type="PANTHER" id="PTHR38096">
    <property type="entry name" value="ENTEROBACTIN SYNTHASE COMPONENT D"/>
    <property type="match status" value="1"/>
</dbReference>
<evidence type="ECO:0000256" key="4">
    <source>
        <dbReference type="ARBA" id="ARBA00011503"/>
    </source>
</evidence>
<organism evidence="16 17">
    <name type="scientific">Gilliamella bombicola</name>
    <dbReference type="NCBI Taxonomy" id="1798182"/>
    <lineage>
        <taxon>Bacteria</taxon>
        <taxon>Pseudomonadati</taxon>
        <taxon>Pseudomonadota</taxon>
        <taxon>Gammaproteobacteria</taxon>
        <taxon>Orbales</taxon>
        <taxon>Orbaceae</taxon>
        <taxon>Gilliamella</taxon>
    </lineage>
</organism>
<proteinExistence type="inferred from homology"/>
<comment type="function">
    <text evidence="1">Involved in the biosynthesis of the siderophore enterobactin (enterochelin), which is a macrocyclic trimeric lactone of N-(2,3-dihydroxybenzoyl)-serine. The serine trilactone serves as a scaffolding for the three catechol functionalities that provide hexadentate coordination for the tightly ligated iron(2+) atoms. Plays an essential role in the assembly of the enterobactin by catalyzing the transfer of the 4'-phosphopantetheine (Ppant) moiety from coenzyme A to the apo-domains of both EntB (ArCP domain) and EntF (PCP domain) to yield their holo-forms which make them competent for the activation of 2,3-dihydroxybenzoate (DHB) and L-serine, respectively.</text>
</comment>
<feature type="binding site" evidence="13">
    <location>
        <position position="114"/>
    </location>
    <ligand>
        <name>Mg(2+)</name>
        <dbReference type="ChEBI" id="CHEBI:18420"/>
    </ligand>
</feature>
<feature type="binding site" evidence="12">
    <location>
        <position position="46"/>
    </location>
    <ligand>
        <name>CoA</name>
        <dbReference type="ChEBI" id="CHEBI:57287"/>
    </ligand>
</feature>
<dbReference type="Pfam" id="PF01648">
    <property type="entry name" value="ACPS"/>
    <property type="match status" value="1"/>
</dbReference>
<dbReference type="InterPro" id="IPR008278">
    <property type="entry name" value="4-PPantetheinyl_Trfase_dom"/>
</dbReference>